<evidence type="ECO:0000256" key="6">
    <source>
        <dbReference type="ARBA" id="ARBA00023315"/>
    </source>
</evidence>
<evidence type="ECO:0000256" key="8">
    <source>
        <dbReference type="SAM" id="Phobius"/>
    </source>
</evidence>
<protein>
    <recommendedName>
        <fullName evidence="11">Phospholipid/glycerol acyltransferase domain-containing protein</fullName>
    </recommendedName>
</protein>
<feature type="region of interest" description="Disordered" evidence="7">
    <location>
        <begin position="161"/>
        <end position="192"/>
    </location>
</feature>
<keyword evidence="3 8" id="KW-1133">Transmembrane helix</keyword>
<evidence type="ECO:0000256" key="5">
    <source>
        <dbReference type="ARBA" id="ARBA00023136"/>
    </source>
</evidence>
<evidence type="ECO:0008006" key="11">
    <source>
        <dbReference type="Google" id="ProtNLM"/>
    </source>
</evidence>
<accession>A0A2G8STY6</accession>
<evidence type="ECO:0000313" key="9">
    <source>
        <dbReference type="EMBL" id="PIL37241.1"/>
    </source>
</evidence>
<dbReference type="OrthoDB" id="272512at2759"/>
<proteinExistence type="predicted"/>
<evidence type="ECO:0000256" key="4">
    <source>
        <dbReference type="ARBA" id="ARBA00023098"/>
    </source>
</evidence>
<keyword evidence="5 8" id="KW-0472">Membrane</keyword>
<sequence>MEKFSAFRDPGTGIQPFLRPVPPSASSEALASVLAPIGYALGVVKTVALLGLAVVYFVLVEGVCLVFCPIRPLHRAITHIFTALLSRLALLFVGLYWIPVEVVARKRGRNTPRNEAWSPRAGDLIVSNWASWVELLWLAFRFNPTFILPLVDTLDIPPPAEKSAPLSRTPGRRTGTGSAAISSPTTRTPTQRTPIRGFRRVGLLRMLASTAHLPLVSGAASAPPETLEEIRSTAGAPVIVFPECTTSNGRALLRFADVFGEVKLPVTKYKVFVVCVRYDPPTAFAPTLSHSIPSRFANPLPHVFKLASALAPHTMSIRLLSPSESPSSGSFLLSEFLTGGTYTDELAECCAALMAQIGRVKRVGLGWEDKAAFLNLYKGKR</sequence>
<evidence type="ECO:0000256" key="1">
    <source>
        <dbReference type="ARBA" id="ARBA00022679"/>
    </source>
</evidence>
<evidence type="ECO:0000256" key="7">
    <source>
        <dbReference type="SAM" id="MobiDB-lite"/>
    </source>
</evidence>
<comment type="caution">
    <text evidence="9">The sequence shown here is derived from an EMBL/GenBank/DDBJ whole genome shotgun (WGS) entry which is preliminary data.</text>
</comment>
<organism evidence="9 10">
    <name type="scientific">Ganoderma sinense ZZ0214-1</name>
    <dbReference type="NCBI Taxonomy" id="1077348"/>
    <lineage>
        <taxon>Eukaryota</taxon>
        <taxon>Fungi</taxon>
        <taxon>Dikarya</taxon>
        <taxon>Basidiomycota</taxon>
        <taxon>Agaricomycotina</taxon>
        <taxon>Agaricomycetes</taxon>
        <taxon>Polyporales</taxon>
        <taxon>Polyporaceae</taxon>
        <taxon>Ganoderma</taxon>
    </lineage>
</organism>
<dbReference type="Proteomes" id="UP000230002">
    <property type="component" value="Unassembled WGS sequence"/>
</dbReference>
<keyword evidence="1" id="KW-0808">Transferase</keyword>
<keyword evidence="2 8" id="KW-0812">Transmembrane</keyword>
<evidence type="ECO:0000256" key="2">
    <source>
        <dbReference type="ARBA" id="ARBA00022692"/>
    </source>
</evidence>
<keyword evidence="4" id="KW-0443">Lipid metabolism</keyword>
<dbReference type="GO" id="GO:0006629">
    <property type="term" value="P:lipid metabolic process"/>
    <property type="evidence" value="ECO:0007669"/>
    <property type="project" value="UniProtKB-KW"/>
</dbReference>
<dbReference type="PANTHER" id="PTHR23063">
    <property type="entry name" value="PHOSPHOLIPID ACYLTRANSFERASE"/>
    <property type="match status" value="1"/>
</dbReference>
<dbReference type="EMBL" id="AYKW01000001">
    <property type="protein sequence ID" value="PIL37241.1"/>
    <property type="molecule type" value="Genomic_DNA"/>
</dbReference>
<evidence type="ECO:0000313" key="10">
    <source>
        <dbReference type="Proteomes" id="UP000230002"/>
    </source>
</evidence>
<dbReference type="GO" id="GO:0016746">
    <property type="term" value="F:acyltransferase activity"/>
    <property type="evidence" value="ECO:0007669"/>
    <property type="project" value="UniProtKB-KW"/>
</dbReference>
<reference evidence="9 10" key="1">
    <citation type="journal article" date="2015" name="Sci. Rep.">
        <title>Chromosome-level genome map provides insights into diverse defense mechanisms in the medicinal fungus Ganoderma sinense.</title>
        <authorList>
            <person name="Zhu Y."/>
            <person name="Xu J."/>
            <person name="Sun C."/>
            <person name="Zhou S."/>
            <person name="Xu H."/>
            <person name="Nelson D.R."/>
            <person name="Qian J."/>
            <person name="Song J."/>
            <person name="Luo H."/>
            <person name="Xiang L."/>
            <person name="Li Y."/>
            <person name="Xu Z."/>
            <person name="Ji A."/>
            <person name="Wang L."/>
            <person name="Lu S."/>
            <person name="Hayward A."/>
            <person name="Sun W."/>
            <person name="Li X."/>
            <person name="Schwartz D.C."/>
            <person name="Wang Y."/>
            <person name="Chen S."/>
        </authorList>
    </citation>
    <scope>NUCLEOTIDE SEQUENCE [LARGE SCALE GENOMIC DNA]</scope>
    <source>
        <strain evidence="9 10">ZZ0214-1</strain>
    </source>
</reference>
<evidence type="ECO:0000256" key="3">
    <source>
        <dbReference type="ARBA" id="ARBA00022989"/>
    </source>
</evidence>
<dbReference type="AlphaFoldDB" id="A0A2G8STY6"/>
<keyword evidence="10" id="KW-1185">Reference proteome</keyword>
<name>A0A2G8STY6_9APHY</name>
<feature type="transmembrane region" description="Helical" evidence="8">
    <location>
        <begin position="80"/>
        <end position="98"/>
    </location>
</feature>
<dbReference type="PANTHER" id="PTHR23063:SF60">
    <property type="entry name" value="LYSOPHOSPHATIDIC ACID:OLEOYL-COA ACYLTRANSFERASE 1"/>
    <property type="match status" value="1"/>
</dbReference>
<dbReference type="STRING" id="1077348.A0A2G8STY6"/>
<keyword evidence="6" id="KW-0012">Acyltransferase</keyword>
<gene>
    <name evidence="9" type="ORF">GSI_00934</name>
</gene>
<feature type="transmembrane region" description="Helical" evidence="8">
    <location>
        <begin position="47"/>
        <end position="68"/>
    </location>
</feature>